<proteinExistence type="inferred from homology"/>
<dbReference type="STRING" id="1776334.APZ16_01035"/>
<dbReference type="SUPFAM" id="SSF54913">
    <property type="entry name" value="GlnB-like"/>
    <property type="match status" value="1"/>
</dbReference>
<evidence type="ECO:0000256" key="1">
    <source>
        <dbReference type="ARBA" id="ARBA00010169"/>
    </source>
</evidence>
<evidence type="ECO:0000313" key="3">
    <source>
        <dbReference type="Proteomes" id="UP000074294"/>
    </source>
</evidence>
<dbReference type="PANTHER" id="PTHR23419:SF8">
    <property type="entry name" value="FI09726P"/>
    <property type="match status" value="1"/>
</dbReference>
<dbReference type="Gene3D" id="3.30.70.120">
    <property type="match status" value="1"/>
</dbReference>
<dbReference type="EMBL" id="LQMQ01000036">
    <property type="protein sequence ID" value="KUO40728.1"/>
    <property type="molecule type" value="Genomic_DNA"/>
</dbReference>
<comment type="caution">
    <text evidence="2">The sequence shown here is derived from an EMBL/GenBank/DDBJ whole genome shotgun (WGS) entry which is preliminary data.</text>
</comment>
<name>A0A147JW46_HADYE</name>
<dbReference type="Pfam" id="PF03091">
    <property type="entry name" value="CutA1"/>
    <property type="match status" value="1"/>
</dbReference>
<dbReference type="GO" id="GO:0005507">
    <property type="term" value="F:copper ion binding"/>
    <property type="evidence" value="ECO:0007669"/>
    <property type="project" value="TreeGrafter"/>
</dbReference>
<dbReference type="InterPro" id="IPR015867">
    <property type="entry name" value="N-reg_PII/ATP_PRibTrfase_C"/>
</dbReference>
<accession>A0A147JW46</accession>
<dbReference type="Proteomes" id="UP000074294">
    <property type="component" value="Unassembled WGS sequence"/>
</dbReference>
<organism evidence="2 3">
    <name type="scientific">Hadarchaeum yellowstonense</name>
    <dbReference type="NCBI Taxonomy" id="1776334"/>
    <lineage>
        <taxon>Archaea</taxon>
        <taxon>Methanobacteriati</taxon>
        <taxon>Candidatus Hadarchaeota</taxon>
        <taxon>Candidatus Hadarchaeia</taxon>
        <taxon>Candidatus Hadarchaeales</taxon>
        <taxon>Candidatus Hadarchaeaceae</taxon>
        <taxon>Candidatus Hadarchaeum</taxon>
    </lineage>
</organism>
<dbReference type="PANTHER" id="PTHR23419">
    <property type="entry name" value="DIVALENT CATION TOLERANCE CUTA-RELATED"/>
    <property type="match status" value="1"/>
</dbReference>
<gene>
    <name evidence="2" type="ORF">APZ16_01035</name>
</gene>
<evidence type="ECO:0008006" key="4">
    <source>
        <dbReference type="Google" id="ProtNLM"/>
    </source>
</evidence>
<comment type="similarity">
    <text evidence="1">Belongs to the CutA family.</text>
</comment>
<dbReference type="AlphaFoldDB" id="A0A147JW46"/>
<evidence type="ECO:0000313" key="2">
    <source>
        <dbReference type="EMBL" id="KUO40728.1"/>
    </source>
</evidence>
<dbReference type="InterPro" id="IPR004323">
    <property type="entry name" value="Ion_tolerance_CutA"/>
</dbReference>
<dbReference type="InterPro" id="IPR011322">
    <property type="entry name" value="N-reg_PII-like_a/b"/>
</dbReference>
<protein>
    <recommendedName>
        <fullName evidence="4">Cation tolerance protein CutA</fullName>
    </recommendedName>
</protein>
<dbReference type="GO" id="GO:0010038">
    <property type="term" value="P:response to metal ion"/>
    <property type="evidence" value="ECO:0007669"/>
    <property type="project" value="InterPro"/>
</dbReference>
<sequence>MFSIVLTTVKDRREARRISRALVSERLAACVSVIAPVSSTYRWRGKVEEAGEVLLLIKTATAKVDRLMARIKELHSYQVPEIISLKIQRGWPQYLKWLKESLD</sequence>
<reference evidence="2 3" key="1">
    <citation type="journal article" date="2016" name="Nat. Microbiol.">
        <title>Genomic inference of the metabolism of cosmopolitan subsurface Archaea, Hadesarchaea.</title>
        <authorList>
            <person name="Baker B.J."/>
            <person name="Saw J.H."/>
            <person name="Lind A.E."/>
            <person name="Lazar C.S."/>
            <person name="Hinrichs K.-U."/>
            <person name="Teske A.P."/>
            <person name="Ettema T.J."/>
        </authorList>
    </citation>
    <scope>NUCLEOTIDE SEQUENCE [LARGE SCALE GENOMIC DNA]</scope>
</reference>